<protein>
    <recommendedName>
        <fullName evidence="3">Wzy</fullName>
    </recommendedName>
</protein>
<feature type="transmembrane region" description="Helical" evidence="1">
    <location>
        <begin position="143"/>
        <end position="176"/>
    </location>
</feature>
<evidence type="ECO:0008006" key="3">
    <source>
        <dbReference type="Google" id="ProtNLM"/>
    </source>
</evidence>
<feature type="transmembrane region" description="Helical" evidence="1">
    <location>
        <begin position="314"/>
        <end position="330"/>
    </location>
</feature>
<organism evidence="2">
    <name type="scientific">Ignavibacterium album</name>
    <dbReference type="NCBI Taxonomy" id="591197"/>
    <lineage>
        <taxon>Bacteria</taxon>
        <taxon>Pseudomonadati</taxon>
        <taxon>Ignavibacteriota</taxon>
        <taxon>Ignavibacteria</taxon>
        <taxon>Ignavibacteriales</taxon>
        <taxon>Ignavibacteriaceae</taxon>
        <taxon>Ignavibacterium</taxon>
    </lineage>
</organism>
<evidence type="ECO:0000313" key="2">
    <source>
        <dbReference type="EMBL" id="HFI91447.1"/>
    </source>
</evidence>
<feature type="transmembrane region" description="Helical" evidence="1">
    <location>
        <begin position="97"/>
        <end position="114"/>
    </location>
</feature>
<name>A0A7V2ZK29_9BACT</name>
<keyword evidence="1" id="KW-1133">Transmembrane helix</keyword>
<reference evidence="2" key="1">
    <citation type="journal article" date="2020" name="mSystems">
        <title>Genome- and Community-Level Interaction Insights into Carbon Utilization and Element Cycling Functions of Hydrothermarchaeota in Hydrothermal Sediment.</title>
        <authorList>
            <person name="Zhou Z."/>
            <person name="Liu Y."/>
            <person name="Xu W."/>
            <person name="Pan J."/>
            <person name="Luo Z.H."/>
            <person name="Li M."/>
        </authorList>
    </citation>
    <scope>NUCLEOTIDE SEQUENCE [LARGE SCALE GENOMIC DNA]</scope>
    <source>
        <strain evidence="2">SpSt-479</strain>
    </source>
</reference>
<feature type="transmembrane region" description="Helical" evidence="1">
    <location>
        <begin position="64"/>
        <end position="85"/>
    </location>
</feature>
<keyword evidence="1" id="KW-0472">Membrane</keyword>
<feature type="transmembrane region" description="Helical" evidence="1">
    <location>
        <begin position="291"/>
        <end position="308"/>
    </location>
</feature>
<accession>A0A7V2ZK29</accession>
<comment type="caution">
    <text evidence="2">The sequence shown here is derived from an EMBL/GenBank/DDBJ whole genome shotgun (WGS) entry which is preliminary data.</text>
</comment>
<sequence length="356" mass="41903">MSIQKFKKKLFFIIISLLTFINSFNPIDDFNYTHWLFNYNFQFIKRGFIGQILNAIHILPSIEIIYVFSYCILFLMFYLFVKFFYDAIKPLRKEKGLILFFLLVLFHSATLQHFHYDLGRFDQIGIIAAILLIMNLHKASKSLQIVIVFLTFLILILIHEALFVMFGPMVLVYWIFLNSYDIKFNILKTMVFIFLGIATLVISNLGLMKAISSEIYYEMLASKYGKIVDRGAVLTLYRNFADNFEFTYHIGFSYGHHLLMLIVVGPVIFLLSILFYKYIHKANDFIERLKFIFLNISALSPLLLYPIAVDRFRWISITITNLFIITAILIKNKKFKIELINVVEKYKYNCISYSST</sequence>
<keyword evidence="1" id="KW-0812">Transmembrane</keyword>
<feature type="transmembrane region" description="Helical" evidence="1">
    <location>
        <begin position="182"/>
        <end position="203"/>
    </location>
</feature>
<dbReference type="AlphaFoldDB" id="A0A7V2ZK29"/>
<dbReference type="EMBL" id="DSUJ01000008">
    <property type="protein sequence ID" value="HFI91447.1"/>
    <property type="molecule type" value="Genomic_DNA"/>
</dbReference>
<evidence type="ECO:0000256" key="1">
    <source>
        <dbReference type="SAM" id="Phobius"/>
    </source>
</evidence>
<feature type="transmembrane region" description="Helical" evidence="1">
    <location>
        <begin position="257"/>
        <end position="279"/>
    </location>
</feature>
<proteinExistence type="predicted"/>
<gene>
    <name evidence="2" type="ORF">ENS31_07960</name>
</gene>